<sequence>MLGDDGRDSFIRRFAQNAFGSKNFGAHGSYCGLAYRAGSGCINE</sequence>
<protein>
    <submittedName>
        <fullName evidence="1">Tetrathionate reductase subunit A</fullName>
    </submittedName>
</protein>
<gene>
    <name evidence="1" type="primary">ttrA_2</name>
    <name evidence="1" type="ORF">NCTC11938_04313</name>
</gene>
<dbReference type="AlphaFoldDB" id="A0A379GGN5"/>
<accession>A0A379GGN5</accession>
<dbReference type="EMBL" id="UGTS01000006">
    <property type="protein sequence ID" value="SUC40031.1"/>
    <property type="molecule type" value="Genomic_DNA"/>
</dbReference>
<reference evidence="1 2" key="1">
    <citation type="submission" date="2018-06" db="EMBL/GenBank/DDBJ databases">
        <authorList>
            <consortium name="Pathogen Informatics"/>
            <person name="Doyle S."/>
        </authorList>
    </citation>
    <scope>NUCLEOTIDE SEQUENCE [LARGE SCALE GENOMIC DNA]</scope>
    <source>
        <strain evidence="1 2">NCTC11938</strain>
    </source>
</reference>
<organism evidence="1 2">
    <name type="scientific">Proteus mirabilis</name>
    <dbReference type="NCBI Taxonomy" id="584"/>
    <lineage>
        <taxon>Bacteria</taxon>
        <taxon>Pseudomonadati</taxon>
        <taxon>Pseudomonadota</taxon>
        <taxon>Gammaproteobacteria</taxon>
        <taxon>Enterobacterales</taxon>
        <taxon>Morganellaceae</taxon>
        <taxon>Proteus</taxon>
    </lineage>
</organism>
<evidence type="ECO:0000313" key="1">
    <source>
        <dbReference type="EMBL" id="SUC40031.1"/>
    </source>
</evidence>
<proteinExistence type="predicted"/>
<dbReference type="Proteomes" id="UP000254191">
    <property type="component" value="Unassembled WGS sequence"/>
</dbReference>
<evidence type="ECO:0000313" key="2">
    <source>
        <dbReference type="Proteomes" id="UP000254191"/>
    </source>
</evidence>
<name>A0A379GGN5_PROMI</name>